<name>A0A183EGP9_9BILA</name>
<dbReference type="Proteomes" id="UP000271098">
    <property type="component" value="Unassembled WGS sequence"/>
</dbReference>
<reference evidence="3" key="1">
    <citation type="submission" date="2016-06" db="UniProtKB">
        <authorList>
            <consortium name="WormBaseParasite"/>
        </authorList>
    </citation>
    <scope>IDENTIFICATION</scope>
</reference>
<dbReference type="EMBL" id="UYRT01089847">
    <property type="protein sequence ID" value="VDN35395.1"/>
    <property type="molecule type" value="Genomic_DNA"/>
</dbReference>
<keyword evidence="2" id="KW-1185">Reference proteome</keyword>
<proteinExistence type="predicted"/>
<organism evidence="3">
    <name type="scientific">Gongylonema pulchrum</name>
    <dbReference type="NCBI Taxonomy" id="637853"/>
    <lineage>
        <taxon>Eukaryota</taxon>
        <taxon>Metazoa</taxon>
        <taxon>Ecdysozoa</taxon>
        <taxon>Nematoda</taxon>
        <taxon>Chromadorea</taxon>
        <taxon>Rhabditida</taxon>
        <taxon>Spirurina</taxon>
        <taxon>Spiruromorpha</taxon>
        <taxon>Spiruroidea</taxon>
        <taxon>Gongylonematidae</taxon>
        <taxon>Gongylonema</taxon>
    </lineage>
</organism>
<gene>
    <name evidence="1" type="ORF">GPUH_LOCUS20141</name>
</gene>
<accession>A0A183EGP9</accession>
<evidence type="ECO:0000313" key="1">
    <source>
        <dbReference type="EMBL" id="VDN35395.1"/>
    </source>
</evidence>
<protein>
    <submittedName>
        <fullName evidence="1 3">Uncharacterized protein</fullName>
    </submittedName>
</protein>
<evidence type="ECO:0000313" key="2">
    <source>
        <dbReference type="Proteomes" id="UP000271098"/>
    </source>
</evidence>
<reference evidence="1 2" key="2">
    <citation type="submission" date="2018-11" db="EMBL/GenBank/DDBJ databases">
        <authorList>
            <consortium name="Pathogen Informatics"/>
        </authorList>
    </citation>
    <scope>NUCLEOTIDE SEQUENCE [LARGE SCALE GENOMIC DNA]</scope>
</reference>
<evidence type="ECO:0000313" key="3">
    <source>
        <dbReference type="WBParaSite" id="GPUH_0002016501-mRNA-1"/>
    </source>
</evidence>
<sequence length="94" mass="10597">MSKFRGYISDASFNSRKAVEFWPIHITVGQLGLFLKNFVVLCSESDAIAITSKAITAARTKYTWDVEEPVFDTHFPQKTTDVNKKVTSRGTGMY</sequence>
<dbReference type="AlphaFoldDB" id="A0A183EGP9"/>
<dbReference type="WBParaSite" id="GPUH_0002016501-mRNA-1">
    <property type="protein sequence ID" value="GPUH_0002016501-mRNA-1"/>
    <property type="gene ID" value="GPUH_0002016501"/>
</dbReference>